<evidence type="ECO:0000259" key="1">
    <source>
        <dbReference type="SMART" id="SM00943"/>
    </source>
</evidence>
<evidence type="ECO:0000313" key="2">
    <source>
        <dbReference type="EMBL" id="MBB4286821.1"/>
    </source>
</evidence>
<dbReference type="RefSeq" id="WP_184435991.1">
    <property type="nucleotide sequence ID" value="NZ_JACIGI010000022.1"/>
</dbReference>
<name>A0A7W6S0T9_9PROT</name>
<accession>A0A7W6S0T9</accession>
<comment type="caution">
    <text evidence="2">The sequence shown here is derived from an EMBL/GenBank/DDBJ whole genome shotgun (WGS) entry which is preliminary data.</text>
</comment>
<organism evidence="2 3">
    <name type="scientific">Roseospira goensis</name>
    <dbReference type="NCBI Taxonomy" id="391922"/>
    <lineage>
        <taxon>Bacteria</taxon>
        <taxon>Pseudomonadati</taxon>
        <taxon>Pseudomonadota</taxon>
        <taxon>Alphaproteobacteria</taxon>
        <taxon>Rhodospirillales</taxon>
        <taxon>Rhodospirillaceae</taxon>
        <taxon>Roseospira</taxon>
    </lineage>
</organism>
<gene>
    <name evidence="2" type="ORF">GGD88_002562</name>
</gene>
<dbReference type="SUPFAM" id="SSF56747">
    <property type="entry name" value="Prim-pol domain"/>
    <property type="match status" value="1"/>
</dbReference>
<dbReference type="EMBL" id="JACIGI010000022">
    <property type="protein sequence ID" value="MBB4286821.1"/>
    <property type="molecule type" value="Genomic_DNA"/>
</dbReference>
<sequence length="268" mass="28248">MTAGLLRAALWYAGRGWRVHPLRPRHKLPLLRGWPDQATTDPDTIRRWCAETPDANVGIATGPASGLLVLDADTADALAGLPGTLPEGPTVRTARGAHCYMMHPDGDAPTTRSHLWPGVDTRGRGGYIVAPPSIHPSGHVYEWTTRPTVPLPTPPDWLLDRLTPPPPPPRREVEFSDPAGASRYAAAALRRECEAVAQAGPGTRNATLNAAAYSLGTLAGAGLIDPVVVAEALSRAALAAGLTAREVERTVASGLRAGAANPREVTHV</sequence>
<dbReference type="InterPro" id="IPR015330">
    <property type="entry name" value="DNA_primase/pol_bifunc_N"/>
</dbReference>
<evidence type="ECO:0000313" key="3">
    <source>
        <dbReference type="Proteomes" id="UP000555728"/>
    </source>
</evidence>
<dbReference type="AlphaFoldDB" id="A0A7W6S0T9"/>
<reference evidence="2 3" key="1">
    <citation type="submission" date="2020-08" db="EMBL/GenBank/DDBJ databases">
        <title>Genome sequencing of Purple Non-Sulfur Bacteria from various extreme environments.</title>
        <authorList>
            <person name="Mayer M."/>
        </authorList>
    </citation>
    <scope>NUCLEOTIDE SEQUENCE [LARGE SCALE GENOMIC DNA]</scope>
    <source>
        <strain evidence="2 3">JA135</strain>
    </source>
</reference>
<protein>
    <recommendedName>
        <fullName evidence="1">DNA primase/polymerase bifunctional N-terminal domain-containing protein</fullName>
    </recommendedName>
</protein>
<dbReference type="SMART" id="SM00943">
    <property type="entry name" value="Prim-Pol"/>
    <property type="match status" value="1"/>
</dbReference>
<proteinExistence type="predicted"/>
<feature type="domain" description="DNA primase/polymerase bifunctional N-terminal" evidence="1">
    <location>
        <begin position="9"/>
        <end position="158"/>
    </location>
</feature>
<dbReference type="Pfam" id="PF09250">
    <property type="entry name" value="Prim-Pol"/>
    <property type="match status" value="1"/>
</dbReference>
<keyword evidence="3" id="KW-1185">Reference proteome</keyword>
<dbReference type="Proteomes" id="UP000555728">
    <property type="component" value="Unassembled WGS sequence"/>
</dbReference>
<dbReference type="CDD" id="cd04859">
    <property type="entry name" value="Prim_Pol"/>
    <property type="match status" value="1"/>
</dbReference>